<protein>
    <submittedName>
        <fullName evidence="3">PorT family protein</fullName>
    </submittedName>
</protein>
<dbReference type="RefSeq" id="WP_123846579.1">
    <property type="nucleotide sequence ID" value="NZ_RPDH01000001.1"/>
</dbReference>
<comment type="caution">
    <text evidence="3">The sequence shown here is derived from an EMBL/GenBank/DDBJ whole genome shotgun (WGS) entry which is preliminary data.</text>
</comment>
<dbReference type="Pfam" id="PF13568">
    <property type="entry name" value="OMP_b-brl_2"/>
    <property type="match status" value="1"/>
</dbReference>
<accession>A0A3N4Q1W1</accession>
<keyword evidence="4" id="KW-1185">Reference proteome</keyword>
<evidence type="ECO:0000259" key="2">
    <source>
        <dbReference type="Pfam" id="PF13568"/>
    </source>
</evidence>
<dbReference type="OrthoDB" id="677565at2"/>
<dbReference type="EMBL" id="RPDH01000001">
    <property type="protein sequence ID" value="RPE14066.1"/>
    <property type="molecule type" value="Genomic_DNA"/>
</dbReference>
<reference evidence="3 4" key="1">
    <citation type="submission" date="2018-11" db="EMBL/GenBank/DDBJ databases">
        <title>Chitinophaga lutea sp.nov., isolate from arsenic contaminated soil.</title>
        <authorList>
            <person name="Zong Y."/>
        </authorList>
    </citation>
    <scope>NUCLEOTIDE SEQUENCE [LARGE SCALE GENOMIC DNA]</scope>
    <source>
        <strain evidence="3 4">ZY74</strain>
    </source>
</reference>
<evidence type="ECO:0000256" key="1">
    <source>
        <dbReference type="SAM" id="SignalP"/>
    </source>
</evidence>
<organism evidence="3 4">
    <name type="scientific">Chitinophaga lutea</name>
    <dbReference type="NCBI Taxonomy" id="2488634"/>
    <lineage>
        <taxon>Bacteria</taxon>
        <taxon>Pseudomonadati</taxon>
        <taxon>Bacteroidota</taxon>
        <taxon>Chitinophagia</taxon>
        <taxon>Chitinophagales</taxon>
        <taxon>Chitinophagaceae</taxon>
        <taxon>Chitinophaga</taxon>
    </lineage>
</organism>
<sequence length="415" mass="46817">MKSLYLFCAGMLLAYAASAQRNYVPGALLLLNGDSLSGQIDYRKWDINPLTVSFREGDNAAAKEYVPADIKGFRIRENQETYLSLPAVMDVTNEKLDVLSFRPDRDTITGNHFMRVLMTGPVQLLLYADRNHRQHFFIIEKDSVTQLVKKMVFIGDRNSPDYGKLKTHHFYRQQLVVALGDCVPARQLAGLDYSETALRRVLQQYVACRYPGQQVELPKKDKDLRVSLGVMGGAGLNMYRFSGVHPMALGQYGPQAAPVIGVFLDVPISRNRQKLAWTNELIYTSRAVRGNWSKNGFLNEVDVQEHYVQVQTLVKYTFPTGTWRPYFNAGMTGAIYIGGKDELRKTRENDGSLVEATTALDGGREFFLPLLIGAGVRYNRLHTELRVILPNNMSPYEALSATAITPQLLVRYTLF</sequence>
<name>A0A3N4Q1W1_9BACT</name>
<proteinExistence type="predicted"/>
<keyword evidence="1" id="KW-0732">Signal</keyword>
<dbReference type="InterPro" id="IPR025665">
    <property type="entry name" value="Beta-barrel_OMP_2"/>
</dbReference>
<feature type="domain" description="Outer membrane protein beta-barrel" evidence="2">
    <location>
        <begin position="224"/>
        <end position="387"/>
    </location>
</feature>
<evidence type="ECO:0000313" key="3">
    <source>
        <dbReference type="EMBL" id="RPE14066.1"/>
    </source>
</evidence>
<feature type="signal peptide" evidence="1">
    <location>
        <begin position="1"/>
        <end position="19"/>
    </location>
</feature>
<dbReference type="Proteomes" id="UP000278351">
    <property type="component" value="Unassembled WGS sequence"/>
</dbReference>
<evidence type="ECO:0000313" key="4">
    <source>
        <dbReference type="Proteomes" id="UP000278351"/>
    </source>
</evidence>
<gene>
    <name evidence="3" type="ORF">EGT74_11320</name>
</gene>
<feature type="chain" id="PRO_5018338263" evidence="1">
    <location>
        <begin position="20"/>
        <end position="415"/>
    </location>
</feature>
<dbReference type="AlphaFoldDB" id="A0A3N4Q1W1"/>